<evidence type="ECO:0000256" key="7">
    <source>
        <dbReference type="ARBA" id="ARBA00022676"/>
    </source>
</evidence>
<evidence type="ECO:0000256" key="19">
    <source>
        <dbReference type="ARBA" id="ARBA00039107"/>
    </source>
</evidence>
<evidence type="ECO:0000256" key="29">
    <source>
        <dbReference type="ARBA" id="ARBA00072809"/>
    </source>
</evidence>
<feature type="binding site" evidence="33">
    <location>
        <position position="349"/>
    </location>
    <ligand>
        <name>substrate</name>
    </ligand>
</feature>
<keyword evidence="37" id="KW-1185">Reference proteome</keyword>
<reference evidence="36" key="3">
    <citation type="submission" date="2025-09" db="UniProtKB">
        <authorList>
            <consortium name="Ensembl"/>
        </authorList>
    </citation>
    <scope>IDENTIFICATION</scope>
</reference>
<comment type="catalytic activity">
    <reaction evidence="26">
        <text>ganglioside GM1 (d18:1(4E)/18:0) + CMP-N-acetyl-beta-neuraminate = ganglioside GD1a (18:1(4E)/18:0) + CMP + H(+)</text>
        <dbReference type="Rhea" id="RHEA:48248"/>
        <dbReference type="ChEBI" id="CHEBI:15378"/>
        <dbReference type="ChEBI" id="CHEBI:57812"/>
        <dbReference type="ChEBI" id="CHEBI:60377"/>
        <dbReference type="ChEBI" id="CHEBI:73110"/>
        <dbReference type="ChEBI" id="CHEBI:90153"/>
    </reaction>
    <physiologicalReaction direction="left-to-right" evidence="26">
        <dbReference type="Rhea" id="RHEA:48249"/>
    </physiologicalReaction>
</comment>
<dbReference type="Gene3D" id="3.90.1480.20">
    <property type="entry name" value="Glycosyl transferase family 29"/>
    <property type="match status" value="1"/>
</dbReference>
<evidence type="ECO:0000313" key="37">
    <source>
        <dbReference type="Proteomes" id="UP000472264"/>
    </source>
</evidence>
<dbReference type="FunCoup" id="A0A665XD68">
    <property type="interactions" value="11"/>
</dbReference>
<keyword evidence="14" id="KW-0472">Membrane</keyword>
<dbReference type="Ensembl" id="ENSENLT00000054995.1">
    <property type="protein sequence ID" value="ENSENLP00000053721.1"/>
    <property type="gene ID" value="ENSENLG00000022404.1"/>
</dbReference>
<keyword evidence="13" id="KW-0443">Lipid metabolism</keyword>
<dbReference type="InterPro" id="IPR051757">
    <property type="entry name" value="Beta-gal_alpha2-3_sialyltrans"/>
</dbReference>
<feature type="binding site" evidence="33">
    <location>
        <position position="303"/>
    </location>
    <ligand>
        <name>substrate</name>
    </ligand>
</feature>
<comment type="catalytic activity">
    <reaction evidence="24">
        <text>a ganglioside GM1 (d18:1(4E)) + CMP-N-acetyl-beta-neuraminate = a ganglioside GD1a (d18:1(4E)) + CMP + H(+)</text>
        <dbReference type="Rhea" id="RHEA:18021"/>
        <dbReference type="ChEBI" id="CHEBI:15378"/>
        <dbReference type="ChEBI" id="CHEBI:57812"/>
        <dbReference type="ChEBI" id="CHEBI:60377"/>
        <dbReference type="ChEBI" id="CHEBI:77709"/>
        <dbReference type="ChEBI" id="CHEBI:78445"/>
        <dbReference type="EC" id="2.4.3.2"/>
    </reaction>
    <physiologicalReaction direction="left-to-right" evidence="24">
        <dbReference type="Rhea" id="RHEA:18022"/>
    </physiologicalReaction>
</comment>
<dbReference type="OrthoDB" id="10264956at2759"/>
<evidence type="ECO:0000256" key="28">
    <source>
        <dbReference type="ARBA" id="ARBA00062545"/>
    </source>
</evidence>
<comment type="similarity">
    <text evidence="5">Belongs to the glycosyltransferase 29 family.</text>
</comment>
<comment type="catalytic activity">
    <reaction evidence="25">
        <text>a ganglioside GA1 + CMP-N-acetyl-beta-neuraminate = a ganglioside GM1b + CMP + H(+)</text>
        <dbReference type="Rhea" id="RHEA:48244"/>
        <dbReference type="ChEBI" id="CHEBI:15378"/>
        <dbReference type="ChEBI" id="CHEBI:57812"/>
        <dbReference type="ChEBI" id="CHEBI:60377"/>
        <dbReference type="ChEBI" id="CHEBI:88069"/>
        <dbReference type="ChEBI" id="CHEBI:90151"/>
    </reaction>
    <physiologicalReaction direction="left-to-right" evidence="25">
        <dbReference type="Rhea" id="RHEA:48245"/>
    </physiologicalReaction>
</comment>
<dbReference type="PANTHER" id="PTHR46032:SF5">
    <property type="entry name" value="ST3 BETA-GALACTOSIDE ALPHA-2,3-SIALYLTRANSFERASE 8"/>
    <property type="match status" value="1"/>
</dbReference>
<feature type="binding site" evidence="33">
    <location>
        <position position="263"/>
    </location>
    <ligand>
        <name>substrate</name>
    </ligand>
</feature>
<dbReference type="Proteomes" id="UP000472264">
    <property type="component" value="Chromosome 5"/>
</dbReference>
<comment type="pathway">
    <text evidence="4">Glycolipid biosynthesis.</text>
</comment>
<dbReference type="GO" id="GO:0005576">
    <property type="term" value="C:extracellular region"/>
    <property type="evidence" value="ECO:0007669"/>
    <property type="project" value="UniProtKB-SubCell"/>
</dbReference>
<evidence type="ECO:0000256" key="15">
    <source>
        <dbReference type="ARBA" id="ARBA00023157"/>
    </source>
</evidence>
<evidence type="ECO:0000256" key="25">
    <source>
        <dbReference type="ARBA" id="ARBA00043816"/>
    </source>
</evidence>
<dbReference type="GO" id="GO:0032580">
    <property type="term" value="C:Golgi cisterna membrane"/>
    <property type="evidence" value="ECO:0007669"/>
    <property type="project" value="UniProtKB-SubCell"/>
</dbReference>
<dbReference type="EC" id="2.4.3.2" evidence="18"/>
<feature type="binding site" evidence="33">
    <location>
        <position position="139"/>
    </location>
    <ligand>
        <name>substrate</name>
    </ligand>
</feature>
<evidence type="ECO:0000256" key="30">
    <source>
        <dbReference type="ARBA" id="ARBA00081228"/>
    </source>
</evidence>
<evidence type="ECO:0000256" key="4">
    <source>
        <dbReference type="ARBA" id="ARBA00004934"/>
    </source>
</evidence>
<keyword evidence="12" id="KW-0333">Golgi apparatus</keyword>
<reference evidence="36" key="2">
    <citation type="submission" date="2025-08" db="UniProtKB">
        <authorList>
            <consortium name="Ensembl"/>
        </authorList>
    </citation>
    <scope>IDENTIFICATION</scope>
</reference>
<evidence type="ECO:0000256" key="6">
    <source>
        <dbReference type="ARBA" id="ARBA00022525"/>
    </source>
</evidence>
<evidence type="ECO:0000256" key="31">
    <source>
        <dbReference type="ARBA" id="ARBA00081332"/>
    </source>
</evidence>
<dbReference type="InterPro" id="IPR012163">
    <property type="entry name" value="Sialyl_trans"/>
</dbReference>
<evidence type="ECO:0000256" key="17">
    <source>
        <dbReference type="ARBA" id="ARBA00036292"/>
    </source>
</evidence>
<comment type="catalytic activity">
    <reaction evidence="17">
        <text>a beta-D-galactosyl-(1-&gt;3)-N-acetyl-alpha-D-galactosaminyl derivative + CMP-N-acetyl-beta-neuraminate = an N-acetyl-alpha-neuraminyl-(2-&gt;3)-beta-D-galactosyl-(1-&gt;3)-N-acetyl-alpha-D-galactosaminyl derivative + CMP + H(+)</text>
        <dbReference type="Rhea" id="RHEA:21616"/>
        <dbReference type="ChEBI" id="CHEBI:15378"/>
        <dbReference type="ChEBI" id="CHEBI:57812"/>
        <dbReference type="ChEBI" id="CHEBI:60377"/>
        <dbReference type="ChEBI" id="CHEBI:133470"/>
        <dbReference type="ChEBI" id="CHEBI:139596"/>
        <dbReference type="EC" id="2.4.3.4"/>
    </reaction>
    <physiologicalReaction direction="left-to-right" evidence="17">
        <dbReference type="Rhea" id="RHEA:21617"/>
    </physiologicalReaction>
</comment>
<evidence type="ECO:0000256" key="23">
    <source>
        <dbReference type="ARBA" id="ARBA00043673"/>
    </source>
</evidence>
<evidence type="ECO:0000256" key="11">
    <source>
        <dbReference type="ARBA" id="ARBA00022989"/>
    </source>
</evidence>
<evidence type="ECO:0000256" key="34">
    <source>
        <dbReference type="PIRSR" id="PIRSR005557-2"/>
    </source>
</evidence>
<evidence type="ECO:0000256" key="16">
    <source>
        <dbReference type="ARBA" id="ARBA00023180"/>
    </source>
</evidence>
<dbReference type="EC" id="2.4.3.4" evidence="19"/>
<evidence type="ECO:0000256" key="21">
    <source>
        <dbReference type="ARBA" id="ARBA00042990"/>
    </source>
</evidence>
<evidence type="ECO:0000256" key="14">
    <source>
        <dbReference type="ARBA" id="ARBA00023136"/>
    </source>
</evidence>
<dbReference type="AlphaFoldDB" id="A0A665XD68"/>
<evidence type="ECO:0000256" key="26">
    <source>
        <dbReference type="ARBA" id="ARBA00047509"/>
    </source>
</evidence>
<evidence type="ECO:0000256" key="33">
    <source>
        <dbReference type="PIRSR" id="PIRSR005557-1"/>
    </source>
</evidence>
<evidence type="ECO:0000256" key="10">
    <source>
        <dbReference type="ARBA" id="ARBA00022968"/>
    </source>
</evidence>
<dbReference type="GO" id="GO:0047288">
    <property type="term" value="F:beta-D-galactosyl-(1-&gt;3)-N-acetyl-beta-D-galactosaminide alpha-2,3- sialyltransferase"/>
    <property type="evidence" value="ECO:0007669"/>
    <property type="project" value="UniProtKB-EC"/>
</dbReference>
<evidence type="ECO:0000256" key="1">
    <source>
        <dbReference type="ARBA" id="ARBA00004447"/>
    </source>
</evidence>
<comment type="catalytic activity">
    <reaction evidence="23">
        <text>a ganglioside GA1 (d18:1(4E)) + CMP-N-acetyl-beta-neuraminate = a ganglioside GM1b (d18:1(4E)) + CMP + H(+)</text>
        <dbReference type="Rhea" id="RHEA:47560"/>
        <dbReference type="ChEBI" id="CHEBI:15378"/>
        <dbReference type="ChEBI" id="CHEBI:27938"/>
        <dbReference type="ChEBI" id="CHEBI:57812"/>
        <dbReference type="ChEBI" id="CHEBI:60377"/>
        <dbReference type="ChEBI" id="CHEBI:78568"/>
    </reaction>
    <physiologicalReaction direction="left-to-right" evidence="23">
        <dbReference type="Rhea" id="RHEA:47561"/>
    </physiologicalReaction>
</comment>
<evidence type="ECO:0000256" key="35">
    <source>
        <dbReference type="SAM" id="MobiDB-lite"/>
    </source>
</evidence>
<name>A0A665XD68_ECHNA</name>
<dbReference type="OMA" id="HSFIIRM"/>
<evidence type="ECO:0000256" key="13">
    <source>
        <dbReference type="ARBA" id="ARBA00023098"/>
    </source>
</evidence>
<keyword evidence="6" id="KW-0964">Secreted</keyword>
<dbReference type="InParanoid" id="A0A665XD68"/>
<evidence type="ECO:0000256" key="20">
    <source>
        <dbReference type="ARBA" id="ARBA00042448"/>
    </source>
</evidence>
<dbReference type="Pfam" id="PF00777">
    <property type="entry name" value="Glyco_transf_29"/>
    <property type="match status" value="1"/>
</dbReference>
<keyword evidence="8" id="KW-0808">Transferase</keyword>
<organism evidence="36 37">
    <name type="scientific">Echeneis naucrates</name>
    <name type="common">Live sharksucker</name>
    <dbReference type="NCBI Taxonomy" id="173247"/>
    <lineage>
        <taxon>Eukaryota</taxon>
        <taxon>Metazoa</taxon>
        <taxon>Chordata</taxon>
        <taxon>Craniata</taxon>
        <taxon>Vertebrata</taxon>
        <taxon>Euteleostomi</taxon>
        <taxon>Actinopterygii</taxon>
        <taxon>Neopterygii</taxon>
        <taxon>Teleostei</taxon>
        <taxon>Neoteleostei</taxon>
        <taxon>Acanthomorphata</taxon>
        <taxon>Carangaria</taxon>
        <taxon>Carangiformes</taxon>
        <taxon>Echeneidae</taxon>
        <taxon>Echeneis</taxon>
    </lineage>
</organism>
<keyword evidence="16" id="KW-0325">Glycoprotein</keyword>
<keyword evidence="9" id="KW-0812">Transmembrane</keyword>
<evidence type="ECO:0000256" key="8">
    <source>
        <dbReference type="ARBA" id="ARBA00022679"/>
    </source>
</evidence>
<feature type="binding site" evidence="33">
    <location>
        <position position="180"/>
    </location>
    <ligand>
        <name>substrate</name>
    </ligand>
</feature>
<comment type="catalytic activity">
    <reaction evidence="27">
        <text>a globoside GalGb4Cer + CMP-N-acetyl-beta-neuraminate = a globoside MSGG + CMP + H(+)</text>
        <dbReference type="Rhea" id="RHEA:65372"/>
        <dbReference type="ChEBI" id="CHEBI:15378"/>
        <dbReference type="ChEBI" id="CHEBI:57812"/>
        <dbReference type="ChEBI" id="CHEBI:60377"/>
        <dbReference type="ChEBI" id="CHEBI:140623"/>
        <dbReference type="ChEBI" id="CHEBI:140691"/>
    </reaction>
    <physiologicalReaction direction="left-to-right" evidence="27">
        <dbReference type="Rhea" id="RHEA:65373"/>
    </physiologicalReaction>
</comment>
<feature type="binding site" evidence="33">
    <location>
        <position position="299"/>
    </location>
    <ligand>
        <name>substrate</name>
    </ligand>
</feature>
<feature type="disulfide bond" evidence="34">
    <location>
        <begin position="175"/>
        <end position="314"/>
    </location>
</feature>
<keyword evidence="11" id="KW-1133">Transmembrane helix</keyword>
<keyword evidence="7" id="KW-0328">Glycosyltransferase</keyword>
<proteinExistence type="inferred from homology"/>
<dbReference type="GO" id="GO:0097503">
    <property type="term" value="P:sialylation"/>
    <property type="evidence" value="ECO:0007669"/>
    <property type="project" value="TreeGrafter"/>
</dbReference>
<dbReference type="GO" id="GO:0006629">
    <property type="term" value="P:lipid metabolic process"/>
    <property type="evidence" value="ECO:0007669"/>
    <property type="project" value="UniProtKB-KW"/>
</dbReference>
<comment type="subunit">
    <text evidence="28">Homodimer; disulfide-linked. Homodimer formation occurs in the endoplasmic reticulum.</text>
</comment>
<reference evidence="36" key="1">
    <citation type="submission" date="2021-04" db="EMBL/GenBank/DDBJ databases">
        <authorList>
            <consortium name="Wellcome Sanger Institute Data Sharing"/>
        </authorList>
    </citation>
    <scope>NUCLEOTIDE SEQUENCE [LARGE SCALE GENOMIC DNA]</scope>
</reference>
<dbReference type="CDD" id="cd23966">
    <property type="entry name" value="GT29_ST3GAL1_2"/>
    <property type="match status" value="1"/>
</dbReference>
<feature type="binding site" evidence="33">
    <location>
        <position position="332"/>
    </location>
    <ligand>
        <name>substrate</name>
    </ligand>
</feature>
<evidence type="ECO:0000256" key="27">
    <source>
        <dbReference type="ARBA" id="ARBA00052027"/>
    </source>
</evidence>
<accession>A0A665XD68</accession>
<evidence type="ECO:0000256" key="12">
    <source>
        <dbReference type="ARBA" id="ARBA00023034"/>
    </source>
</evidence>
<evidence type="ECO:0000256" key="2">
    <source>
        <dbReference type="ARBA" id="ARBA00004613"/>
    </source>
</evidence>
<evidence type="ECO:0000256" key="22">
    <source>
        <dbReference type="ARBA" id="ARBA00042991"/>
    </source>
</evidence>
<sequence length="371" mass="41880">MLLRRKLSFALFIAAILFLMLASQSINKRHFLPVSLTLPTIWATGASRDSVVGLTEAPADLTNDDAEATPPPSMNQPKTKEEPKITSKQRSCGCSKTCISDLGTSSWFTQRYNPKMQPIIRKNGNNFDPNSLKWWLGLQHSGNGQNLEDVLSKLFQVISPPTMDFSPLPTVCRKCAVVGNSGNLRLHEYGSQIDSHSYVMRMNKAVTRGFEKHVGNRTTHHLIYPESAVDIEPGVNLVLLPFKVRDLEWLTSAFSTGEIKMTYMRVKDRLVADTDKVMVLNPTFFKYVHDHWNENHGRYPSTGMLAIIFALHICDEVSVFGYGANEQGHWHHYWENNRDAGAFRKTGVHSGDFEAQVIQQLNKEGKITLYL</sequence>
<dbReference type="PIRSF" id="PIRSF005557">
    <property type="entry name" value="Sialyl_trans"/>
    <property type="match status" value="1"/>
</dbReference>
<keyword evidence="15" id="KW-1015">Disulfide bond</keyword>
<evidence type="ECO:0000256" key="32">
    <source>
        <dbReference type="ARBA" id="ARBA00082805"/>
    </source>
</evidence>
<feature type="binding site" evidence="33">
    <location>
        <position position="203"/>
    </location>
    <ligand>
        <name>substrate</name>
    </ligand>
</feature>
<keyword evidence="10" id="KW-0735">Signal-anchor</keyword>
<evidence type="ECO:0000256" key="9">
    <source>
        <dbReference type="ARBA" id="ARBA00022692"/>
    </source>
</evidence>
<dbReference type="GO" id="GO:0003836">
    <property type="term" value="F:beta-galactoside (CMP) alpha-2,3-sialyltransferase activity"/>
    <property type="evidence" value="ECO:0007669"/>
    <property type="project" value="UniProtKB-EC"/>
</dbReference>
<protein>
    <recommendedName>
        <fullName evidence="29">CMP-N-acetylneuraminate-beta-galactosamide-alpha-2,3-sialyltransferase 2</fullName>
        <ecNumber evidence="18">2.4.3.2</ecNumber>
        <ecNumber evidence="19">2.4.3.4</ecNumber>
    </recommendedName>
    <alternativeName>
        <fullName evidence="22">Gal-NAc6S</fullName>
    </alternativeName>
    <alternativeName>
        <fullName evidence="20">Gal-beta-1,3-GalNAc-alpha-2,3-sialyltransferase</fullName>
    </alternativeName>
    <alternativeName>
        <fullName evidence="21">Monosialoganglioside sialyltransferase</fullName>
    </alternativeName>
    <alternativeName>
        <fullName evidence="30">ST3Gal II</fullName>
    </alternativeName>
    <alternativeName>
        <fullName evidence="31">ST3GalA.2</fullName>
    </alternativeName>
    <alternativeName>
        <fullName evidence="32">Sialyltransferase 4B</fullName>
    </alternativeName>
</protein>
<dbReference type="FunFam" id="3.90.1480.20:FF:000002">
    <property type="entry name" value="CMP-N-acetylneuraminate-beta-galactosamide- alpha-2,3-sialyltransferase 2"/>
    <property type="match status" value="1"/>
</dbReference>
<gene>
    <name evidence="36" type="primary">st3gal8</name>
</gene>
<evidence type="ECO:0000256" key="24">
    <source>
        <dbReference type="ARBA" id="ARBA00043773"/>
    </source>
</evidence>
<evidence type="ECO:0000256" key="3">
    <source>
        <dbReference type="ARBA" id="ARBA00004922"/>
    </source>
</evidence>
<dbReference type="InterPro" id="IPR038578">
    <property type="entry name" value="GT29-like_sf"/>
</dbReference>
<dbReference type="InterPro" id="IPR001675">
    <property type="entry name" value="Glyco_trans_29"/>
</dbReference>
<comment type="subcellular location">
    <subcellularLocation>
        <location evidence="1">Golgi apparatus</location>
        <location evidence="1">Golgi stack membrane</location>
        <topology evidence="1">Single-pass type II membrane protein</topology>
    </subcellularLocation>
    <subcellularLocation>
        <location evidence="2">Secreted</location>
    </subcellularLocation>
</comment>
<dbReference type="PANTHER" id="PTHR46032">
    <property type="entry name" value="ALPHA-2,3-SIALYLTRANSFERASE ST3GAL I ISOFORM X1"/>
    <property type="match status" value="1"/>
</dbReference>
<evidence type="ECO:0000313" key="36">
    <source>
        <dbReference type="Ensembl" id="ENSENLP00000053721.1"/>
    </source>
</evidence>
<feature type="binding site" evidence="33">
    <location>
        <position position="323"/>
    </location>
    <ligand>
        <name>substrate</name>
    </ligand>
</feature>
<evidence type="ECO:0000256" key="5">
    <source>
        <dbReference type="ARBA" id="ARBA00006003"/>
    </source>
</evidence>
<feature type="region of interest" description="Disordered" evidence="35">
    <location>
        <begin position="60"/>
        <end position="87"/>
    </location>
</feature>
<evidence type="ECO:0000256" key="18">
    <source>
        <dbReference type="ARBA" id="ARBA00039106"/>
    </source>
</evidence>
<comment type="pathway">
    <text evidence="3">Protein modification; protein glycosylation.</text>
</comment>